<reference evidence="2 3" key="1">
    <citation type="submission" date="2018-08" db="EMBL/GenBank/DDBJ databases">
        <title>Murine metabolic-syndrome-specific gut microbial biobank.</title>
        <authorList>
            <person name="Liu C."/>
        </authorList>
    </citation>
    <scope>NUCLEOTIDE SEQUENCE [LARGE SCALE GENOMIC DNA]</scope>
    <source>
        <strain evidence="2 3">583</strain>
    </source>
</reference>
<dbReference type="CDD" id="cd24007">
    <property type="entry name" value="ASKHA_NBD_eukNAGK-like"/>
    <property type="match status" value="1"/>
</dbReference>
<dbReference type="SUPFAM" id="SSF53067">
    <property type="entry name" value="Actin-like ATPase domain"/>
    <property type="match status" value="2"/>
</dbReference>
<proteinExistence type="predicted"/>
<dbReference type="EMBL" id="QXXA01000011">
    <property type="protein sequence ID" value="NBI07347.1"/>
    <property type="molecule type" value="Genomic_DNA"/>
</dbReference>
<dbReference type="RefSeq" id="WP_160197809.1">
    <property type="nucleotide sequence ID" value="NZ_QXXA01000011.1"/>
</dbReference>
<accession>A0A845QWQ0</accession>
<dbReference type="AlphaFoldDB" id="A0A845QWQ0"/>
<dbReference type="Pfam" id="PF01869">
    <property type="entry name" value="BcrAD_BadFG"/>
    <property type="match status" value="1"/>
</dbReference>
<feature type="domain" description="ATPase BadF/BadG/BcrA/BcrD type" evidence="1">
    <location>
        <begin position="4"/>
        <end position="303"/>
    </location>
</feature>
<dbReference type="InterPro" id="IPR052519">
    <property type="entry name" value="Euk-type_GlcNAc_Kinase"/>
</dbReference>
<dbReference type="PANTHER" id="PTHR43190">
    <property type="entry name" value="N-ACETYL-D-GLUCOSAMINE KINASE"/>
    <property type="match status" value="1"/>
</dbReference>
<evidence type="ECO:0000259" key="1">
    <source>
        <dbReference type="Pfam" id="PF01869"/>
    </source>
</evidence>
<protein>
    <submittedName>
        <fullName evidence="2">ATPase</fullName>
    </submittedName>
</protein>
<name>A0A845QWQ0_9CLOT</name>
<keyword evidence="3" id="KW-1185">Reference proteome</keyword>
<dbReference type="Proteomes" id="UP000467132">
    <property type="component" value="Unassembled WGS sequence"/>
</dbReference>
<sequence length="324" mass="35912">MNFLGIDGGGSTTEFILIDEKGSVLSHQIKETCHYKNTSFDTFKDVIKNGIEEICTLANINIKNIDYSYLGIPGYGEIASDMPILEEIIKQILNGTDFKIGNDSEVGWAGSLACEPGINIVAGTGAIGFGIDGNGKSARSSGWGHFIGDEGSAYWLAKKLLETFSKQSDGRLERTHLYDILREHFKLEDDFDLIDIMSTAEYVKRNELSKLAKITSIAAEKEDKYAVRIYRDAAYEHFLTINAVIEKLDFDGNEKITVSYSGGVFKAGKHILEPLREYLEGLNRGIKLISPLLSPIKGAALYASKLYFGEVKEEIVENLKENNI</sequence>
<evidence type="ECO:0000313" key="3">
    <source>
        <dbReference type="Proteomes" id="UP000467132"/>
    </source>
</evidence>
<organism evidence="2 3">
    <name type="scientific">Senegalia massiliensis</name>
    <dbReference type="NCBI Taxonomy" id="1720316"/>
    <lineage>
        <taxon>Bacteria</taxon>
        <taxon>Bacillati</taxon>
        <taxon>Bacillota</taxon>
        <taxon>Clostridia</taxon>
        <taxon>Eubacteriales</taxon>
        <taxon>Clostridiaceae</taxon>
        <taxon>Senegalia</taxon>
    </lineage>
</organism>
<dbReference type="Gene3D" id="3.30.420.40">
    <property type="match status" value="2"/>
</dbReference>
<dbReference type="OrthoDB" id="9772633at2"/>
<gene>
    <name evidence="2" type="ORF">D3Z33_10855</name>
</gene>
<dbReference type="PANTHER" id="PTHR43190:SF3">
    <property type="entry name" value="N-ACETYL-D-GLUCOSAMINE KINASE"/>
    <property type="match status" value="1"/>
</dbReference>
<dbReference type="InterPro" id="IPR043129">
    <property type="entry name" value="ATPase_NBD"/>
</dbReference>
<dbReference type="InterPro" id="IPR002731">
    <property type="entry name" value="ATPase_BadF"/>
</dbReference>
<evidence type="ECO:0000313" key="2">
    <source>
        <dbReference type="EMBL" id="NBI07347.1"/>
    </source>
</evidence>
<comment type="caution">
    <text evidence="2">The sequence shown here is derived from an EMBL/GenBank/DDBJ whole genome shotgun (WGS) entry which is preliminary data.</text>
</comment>